<evidence type="ECO:0000256" key="3">
    <source>
        <dbReference type="ARBA" id="ARBA00022692"/>
    </source>
</evidence>
<dbReference type="Proteomes" id="UP000644693">
    <property type="component" value="Unassembled WGS sequence"/>
</dbReference>
<dbReference type="RefSeq" id="WP_229802583.1">
    <property type="nucleotide sequence ID" value="NZ_BMYM01000001.1"/>
</dbReference>
<evidence type="ECO:0000313" key="9">
    <source>
        <dbReference type="Proteomes" id="UP000644693"/>
    </source>
</evidence>
<organism evidence="8 9">
    <name type="scientific">Parahalioglobus pacificus</name>
    <dbReference type="NCBI Taxonomy" id="930806"/>
    <lineage>
        <taxon>Bacteria</taxon>
        <taxon>Pseudomonadati</taxon>
        <taxon>Pseudomonadota</taxon>
        <taxon>Gammaproteobacteria</taxon>
        <taxon>Cellvibrionales</taxon>
        <taxon>Halieaceae</taxon>
        <taxon>Parahalioglobus</taxon>
    </lineage>
</organism>
<evidence type="ECO:0000259" key="7">
    <source>
        <dbReference type="PROSITE" id="PS50850"/>
    </source>
</evidence>
<evidence type="ECO:0000256" key="2">
    <source>
        <dbReference type="ARBA" id="ARBA00022448"/>
    </source>
</evidence>
<dbReference type="Pfam" id="PF07690">
    <property type="entry name" value="MFS_1"/>
    <property type="match status" value="1"/>
</dbReference>
<dbReference type="CDD" id="cd17328">
    <property type="entry name" value="MFS_spinster_like"/>
    <property type="match status" value="1"/>
</dbReference>
<feature type="transmembrane region" description="Helical" evidence="6">
    <location>
        <begin position="12"/>
        <end position="31"/>
    </location>
</feature>
<feature type="transmembrane region" description="Helical" evidence="6">
    <location>
        <begin position="166"/>
        <end position="186"/>
    </location>
</feature>
<protein>
    <submittedName>
        <fullName evidence="8">MFS transporter</fullName>
    </submittedName>
</protein>
<dbReference type="SUPFAM" id="SSF103473">
    <property type="entry name" value="MFS general substrate transporter"/>
    <property type="match status" value="1"/>
</dbReference>
<dbReference type="Gene3D" id="1.20.1250.20">
    <property type="entry name" value="MFS general substrate transporter like domains"/>
    <property type="match status" value="2"/>
</dbReference>
<dbReference type="InterPro" id="IPR044770">
    <property type="entry name" value="MFS_spinster-like"/>
</dbReference>
<feature type="transmembrane region" description="Helical" evidence="6">
    <location>
        <begin position="314"/>
        <end position="333"/>
    </location>
</feature>
<evidence type="ECO:0000256" key="6">
    <source>
        <dbReference type="SAM" id="Phobius"/>
    </source>
</evidence>
<dbReference type="InterPro" id="IPR011701">
    <property type="entry name" value="MFS"/>
</dbReference>
<dbReference type="PANTHER" id="PTHR23505">
    <property type="entry name" value="SPINSTER"/>
    <property type="match status" value="1"/>
</dbReference>
<keyword evidence="5 6" id="KW-0472">Membrane</keyword>
<dbReference type="AlphaFoldDB" id="A0A918XG04"/>
<evidence type="ECO:0000313" key="8">
    <source>
        <dbReference type="EMBL" id="GHD29268.1"/>
    </source>
</evidence>
<feature type="transmembrane region" description="Helical" evidence="6">
    <location>
        <begin position="220"/>
        <end position="236"/>
    </location>
</feature>
<keyword evidence="4 6" id="KW-1133">Transmembrane helix</keyword>
<evidence type="ECO:0000256" key="1">
    <source>
        <dbReference type="ARBA" id="ARBA00004141"/>
    </source>
</evidence>
<dbReference type="EMBL" id="BMYM01000001">
    <property type="protein sequence ID" value="GHD29268.1"/>
    <property type="molecule type" value="Genomic_DNA"/>
</dbReference>
<feature type="transmembrane region" description="Helical" evidence="6">
    <location>
        <begin position="354"/>
        <end position="375"/>
    </location>
</feature>
<dbReference type="GO" id="GO:0016020">
    <property type="term" value="C:membrane"/>
    <property type="evidence" value="ECO:0007669"/>
    <property type="project" value="UniProtKB-SubCell"/>
</dbReference>
<comment type="subcellular location">
    <subcellularLocation>
        <location evidence="1">Membrane</location>
        <topology evidence="1">Multi-pass membrane protein</topology>
    </subcellularLocation>
</comment>
<accession>A0A918XG04</accession>
<keyword evidence="9" id="KW-1185">Reference proteome</keyword>
<comment type="caution">
    <text evidence="8">The sequence shown here is derived from an EMBL/GenBank/DDBJ whole genome shotgun (WGS) entry which is preliminary data.</text>
</comment>
<keyword evidence="3 6" id="KW-0812">Transmembrane</keyword>
<dbReference type="InterPro" id="IPR020846">
    <property type="entry name" value="MFS_dom"/>
</dbReference>
<sequence>MDSTYPPAYKRYVLLMLTLVYAFNFIDRQILVILQEPIKADMGLSDAQLGLLSGFTFAVIYVTAGIPIAYWADRGNRRNIVALSLTVWSSMTAISSFVQNYAQLLLARLGVGLGEAGGSPPSHSIISDYYPPEQRATALSFYSTGIYAGILLGFAFGGIIADSFGWRMAFLVVGLPGVLLAVVLRLTVKEPQRGRYDGNAISHKPGLKETLHILRMRPSFWYLSLGCALSAYVTYGNGNFFPSYLIRSHGMSLSQVGLVLALLSGITGAIGTFLGGYIADRLGEHEKRWYLWVPMWGGLIGFLPYFYVLLGDNTAGILATLAFVNIVTTVYLGPSIAVSHTLVPPAMRAMTSAILFFVLNMIGLGLGPLLTGILSDSLAATYGADSLRYAMAITAAIGGLGLVMFYLGAKQLPRDLARAASQKPAD</sequence>
<reference evidence="8" key="2">
    <citation type="submission" date="2020-09" db="EMBL/GenBank/DDBJ databases">
        <authorList>
            <person name="Sun Q."/>
            <person name="Kim S."/>
        </authorList>
    </citation>
    <scope>NUCLEOTIDE SEQUENCE</scope>
    <source>
        <strain evidence="8">KCTC 23430</strain>
    </source>
</reference>
<feature type="transmembrane region" description="Helical" evidence="6">
    <location>
        <begin position="387"/>
        <end position="408"/>
    </location>
</feature>
<evidence type="ECO:0000256" key="4">
    <source>
        <dbReference type="ARBA" id="ARBA00022989"/>
    </source>
</evidence>
<feature type="transmembrane region" description="Helical" evidence="6">
    <location>
        <begin position="289"/>
        <end position="308"/>
    </location>
</feature>
<gene>
    <name evidence="8" type="ORF">GCM10007053_09470</name>
</gene>
<proteinExistence type="predicted"/>
<feature type="transmembrane region" description="Helical" evidence="6">
    <location>
        <begin position="139"/>
        <end position="160"/>
    </location>
</feature>
<feature type="transmembrane region" description="Helical" evidence="6">
    <location>
        <begin position="256"/>
        <end position="277"/>
    </location>
</feature>
<reference evidence="8" key="1">
    <citation type="journal article" date="2014" name="Int. J. Syst. Evol. Microbiol.">
        <title>Complete genome sequence of Corynebacterium casei LMG S-19264T (=DSM 44701T), isolated from a smear-ripened cheese.</title>
        <authorList>
            <consortium name="US DOE Joint Genome Institute (JGI-PGF)"/>
            <person name="Walter F."/>
            <person name="Albersmeier A."/>
            <person name="Kalinowski J."/>
            <person name="Ruckert C."/>
        </authorList>
    </citation>
    <scope>NUCLEOTIDE SEQUENCE</scope>
    <source>
        <strain evidence="8">KCTC 23430</strain>
    </source>
</reference>
<dbReference type="GO" id="GO:0022857">
    <property type="term" value="F:transmembrane transporter activity"/>
    <property type="evidence" value="ECO:0007669"/>
    <property type="project" value="InterPro"/>
</dbReference>
<feature type="domain" description="Major facilitator superfamily (MFS) profile" evidence="7">
    <location>
        <begin position="13"/>
        <end position="413"/>
    </location>
</feature>
<dbReference type="InterPro" id="IPR036259">
    <property type="entry name" value="MFS_trans_sf"/>
</dbReference>
<name>A0A918XG04_9GAMM</name>
<feature type="transmembrane region" description="Helical" evidence="6">
    <location>
        <begin position="51"/>
        <end position="72"/>
    </location>
</feature>
<dbReference type="PROSITE" id="PS50850">
    <property type="entry name" value="MFS"/>
    <property type="match status" value="1"/>
</dbReference>
<keyword evidence="2" id="KW-0813">Transport</keyword>
<evidence type="ECO:0000256" key="5">
    <source>
        <dbReference type="ARBA" id="ARBA00023136"/>
    </source>
</evidence>
<dbReference type="PANTHER" id="PTHR23505:SF79">
    <property type="entry name" value="PROTEIN SPINSTER"/>
    <property type="match status" value="1"/>
</dbReference>